<dbReference type="PATRIC" id="fig|582475.4.peg.2379"/>
<dbReference type="Pfam" id="PF24049">
    <property type="entry name" value="YOMG_N"/>
    <property type="match status" value="1"/>
</dbReference>
<organism evidence="4 5">
    <name type="scientific">Lysinibacillus xylanilyticus</name>
    <dbReference type="NCBI Taxonomy" id="582475"/>
    <lineage>
        <taxon>Bacteria</taxon>
        <taxon>Bacillati</taxon>
        <taxon>Bacillota</taxon>
        <taxon>Bacilli</taxon>
        <taxon>Bacillales</taxon>
        <taxon>Bacillaceae</taxon>
        <taxon>Lysinibacillus</taxon>
    </lineage>
</organism>
<dbReference type="InterPro" id="IPR057796">
    <property type="entry name" value="YOMG-like_N"/>
</dbReference>
<evidence type="ECO:0000313" key="4">
    <source>
        <dbReference type="EMBL" id="KMY33093.1"/>
    </source>
</evidence>
<reference evidence="5" key="1">
    <citation type="submission" date="2015-07" db="EMBL/GenBank/DDBJ databases">
        <authorList>
            <consortium name="Consortium for Microbial Forensics and Genomics (microFORGE)"/>
            <person name="Knight B.M."/>
            <person name="Roberts D.P."/>
            <person name="Lin D."/>
            <person name="Hari K."/>
            <person name="Fletcher J."/>
            <person name="Melcher U."/>
            <person name="Blagden T."/>
            <person name="Winegar R.A."/>
        </authorList>
    </citation>
    <scope>NUCLEOTIDE SEQUENCE [LARGE SCALE GENOMIC DNA]</scope>
    <source>
        <strain evidence="5">DSM 23493</strain>
    </source>
</reference>
<dbReference type="Pfam" id="PF06605">
    <property type="entry name" value="Prophage_tail"/>
    <property type="match status" value="1"/>
</dbReference>
<gene>
    <name evidence="4" type="ORF">ACZ11_13580</name>
</gene>
<keyword evidence="1" id="KW-0175">Coiled coil</keyword>
<accession>A0A0K9FFX0</accession>
<feature type="domain" description="YOMG-like N-terminal" evidence="3">
    <location>
        <begin position="23"/>
        <end position="107"/>
    </location>
</feature>
<dbReference type="OrthoDB" id="5090100at2"/>
<evidence type="ECO:0000256" key="1">
    <source>
        <dbReference type="SAM" id="Coils"/>
    </source>
</evidence>
<dbReference type="InterPro" id="IPR010572">
    <property type="entry name" value="Tail_dom"/>
</dbReference>
<protein>
    <submittedName>
        <fullName evidence="4">Uncharacterized protein</fullName>
    </submittedName>
</protein>
<proteinExistence type="predicted"/>
<dbReference type="Proteomes" id="UP000037326">
    <property type="component" value="Unassembled WGS sequence"/>
</dbReference>
<feature type="domain" description="Tail spike" evidence="2">
    <location>
        <begin position="121"/>
        <end position="510"/>
    </location>
</feature>
<feature type="coiled-coil region" evidence="1">
    <location>
        <begin position="361"/>
        <end position="398"/>
    </location>
</feature>
<evidence type="ECO:0000259" key="3">
    <source>
        <dbReference type="Pfam" id="PF24049"/>
    </source>
</evidence>
<dbReference type="RefSeq" id="WP_049666897.1">
    <property type="nucleotide sequence ID" value="NZ_LFXJ01000005.1"/>
</dbReference>
<dbReference type="EMBL" id="LFXJ01000005">
    <property type="protein sequence ID" value="KMY33093.1"/>
    <property type="molecule type" value="Genomic_DNA"/>
</dbReference>
<evidence type="ECO:0000313" key="5">
    <source>
        <dbReference type="Proteomes" id="UP000037326"/>
    </source>
</evidence>
<dbReference type="AlphaFoldDB" id="A0A0K9FFX0"/>
<dbReference type="GeneID" id="96599261"/>
<name>A0A0K9FFX0_9BACI</name>
<evidence type="ECO:0000259" key="2">
    <source>
        <dbReference type="Pfam" id="PF06605"/>
    </source>
</evidence>
<comment type="caution">
    <text evidence="4">The sequence shown here is derived from an EMBL/GenBank/DDBJ whole genome shotgun (WGS) entry which is preliminary data.</text>
</comment>
<sequence>MNILSVYIDDILSKKEITPNIYLCKPDKSRIFKLKDIYDLKLNLKLGAINELSFSIPSHIDRNHLLIENPLITEIKLYYLIEFQFKGSKEYFVVMNQGKSMSNDEEIITYNLLSTGYLLNNKLIKLYEATSYTLSQLVFDFLEGTDWGIDYIDVEFDVNNSNSLKRSYETDNSTVLQCLFDVAQKFNAVIYFDTVNQKVSFYKPEKNGLNRGWKLKKGKYLESYNVDINIDEIVTRMYCYGSERLEFRALSPTGSNYLEDFSWYIYPFKCDDNYNVIQHSEYMSDALCIALLKYNKLLDHNANNFKDLSTSLSTKKAELTTLNQELSVSDTELKMLNNDLDIINATYLDEAPSKPEWQLIINKINNKNLEMNLKKNQINSEENEIEKIKTSIATLRNLLDAENNFTKSELLELNKYIICKDFTDDTIVEEQDLLDASTKYFKIVNEPAITMSFKITNFLNDLKYVADRDKINLGDTVKLISNTLNISISSKIIEISYDFDNNDISLIIANDKDLQDDNSKLVNMIYSSHNTSTTVNMNKYKLDLAVNANNLVTHMINSNFDTARNVLLGGTANSNTMTERGFYSKDLQDDKAFLVINNGILAITKDAGNSVEVAINKNGVFANRLYGRMILGNKLVIESDNGLFTIDGTTQTIFDANGVKKIELGKYQDPDSPSQSKNGLRIYDGAFDIRTTDNSNRGVQIDGKGIRTFNNNGVRTFNVDAATGMVEIIGSLSIRTSTSTNRGVVIDGTGIKGYNASGGLTFQISNNGDAWFAGRLEWATGNIENVGGTFTGTLKGVDGVFTGSLSAATGTFQGIVTGSLSAETVDAIKIKAEQITSGYIKANRIQVDSISSLSANLGYITSGDINIDTDLKVGNNIYLGEKYYGAEKQIVFNNTARIVSTGWSMNISAPEVYIDSAVSIGSSGYTTRFYGHVDFSGATVSGLR</sequence>